<dbReference type="Gene3D" id="3.20.20.30">
    <property type="entry name" value="Luciferase-like domain"/>
    <property type="match status" value="1"/>
</dbReference>
<keyword evidence="1 3" id="KW-0560">Oxidoreductase</keyword>
<protein>
    <submittedName>
        <fullName evidence="3">TIGR03557 family F420-dependent LLM class oxidoreductase</fullName>
        <ecNumber evidence="3">1.-.-.-</ecNumber>
    </submittedName>
</protein>
<dbReference type="Pfam" id="PF00296">
    <property type="entry name" value="Bac_luciferase"/>
    <property type="match status" value="1"/>
</dbReference>
<sequence length="341" mass="36937">MQIGYKLATEAFAPKEVVRQAVEAERAGFDFVEMSDHFHPWLETQGHSGFTWALLANIAARTQTLGLATGVTCPSVRYHPAVIAQAAATMQIISDGRFTLGVGAGERLNEHVVGTQHFPGIRVRHERFREALEIIRLLWQGGYRTYEGKHLQLEDARVFDLPEELPAIAVAASGPASARIAAELGDGLFATEPKGDMVATWKRLGGSGPAFAEIPLAWAPDAESAAQAVWEKTRWALTGWKVMSELPNPVNFDAATQSVTTEQIQAQFACGPDVARHLEVAQPFVDAGFDHVVTMNAGPDPDGFFDFFRRELAEPLRALTPSDDAQGPGLADRVLGAVRGG</sequence>
<feature type="domain" description="Luciferase-like" evidence="2">
    <location>
        <begin position="7"/>
        <end position="197"/>
    </location>
</feature>
<reference evidence="3 4" key="1">
    <citation type="journal article" date="2017" name="Int. J. Syst. Evol. Microbiol.">
        <title>Pseudokineococcus basanitobsidens sp. nov., isolated from volcanic rock.</title>
        <authorList>
            <person name="Lee D.W."/>
            <person name="Park M.Y."/>
            <person name="Kim J.J."/>
            <person name="Kim B.S."/>
        </authorList>
    </citation>
    <scope>NUCLEOTIDE SEQUENCE [LARGE SCALE GENOMIC DNA]</scope>
    <source>
        <strain evidence="3 4">DSM 103726</strain>
    </source>
</reference>
<evidence type="ECO:0000256" key="1">
    <source>
        <dbReference type="ARBA" id="ARBA00023002"/>
    </source>
</evidence>
<comment type="caution">
    <text evidence="3">The sequence shown here is derived from an EMBL/GenBank/DDBJ whole genome shotgun (WGS) entry which is preliminary data.</text>
</comment>
<dbReference type="GO" id="GO:0016491">
    <property type="term" value="F:oxidoreductase activity"/>
    <property type="evidence" value="ECO:0007669"/>
    <property type="project" value="UniProtKB-KW"/>
</dbReference>
<gene>
    <name evidence="3" type="ORF">WDZ17_10520</name>
</gene>
<dbReference type="InterPro" id="IPR011251">
    <property type="entry name" value="Luciferase-like_dom"/>
</dbReference>
<proteinExistence type="predicted"/>
<dbReference type="InterPro" id="IPR036661">
    <property type="entry name" value="Luciferase-like_sf"/>
</dbReference>
<keyword evidence="4" id="KW-1185">Reference proteome</keyword>
<dbReference type="InterPro" id="IPR050564">
    <property type="entry name" value="F420-G6PD/mer"/>
</dbReference>
<dbReference type="SUPFAM" id="SSF51679">
    <property type="entry name" value="Bacterial luciferase-like"/>
    <property type="match status" value="1"/>
</dbReference>
<dbReference type="EMBL" id="JBBIAA010000010">
    <property type="protein sequence ID" value="MEJ5945723.1"/>
    <property type="molecule type" value="Genomic_DNA"/>
</dbReference>
<accession>A0ABU8RL93</accession>
<evidence type="ECO:0000313" key="4">
    <source>
        <dbReference type="Proteomes" id="UP001387100"/>
    </source>
</evidence>
<evidence type="ECO:0000259" key="2">
    <source>
        <dbReference type="Pfam" id="PF00296"/>
    </source>
</evidence>
<evidence type="ECO:0000313" key="3">
    <source>
        <dbReference type="EMBL" id="MEJ5945723.1"/>
    </source>
</evidence>
<organism evidence="3 4">
    <name type="scientific">Pseudokineococcus basanitobsidens</name>
    <dbReference type="NCBI Taxonomy" id="1926649"/>
    <lineage>
        <taxon>Bacteria</taxon>
        <taxon>Bacillati</taxon>
        <taxon>Actinomycetota</taxon>
        <taxon>Actinomycetes</taxon>
        <taxon>Kineosporiales</taxon>
        <taxon>Kineosporiaceae</taxon>
        <taxon>Pseudokineococcus</taxon>
    </lineage>
</organism>
<dbReference type="Proteomes" id="UP001387100">
    <property type="component" value="Unassembled WGS sequence"/>
</dbReference>
<dbReference type="PANTHER" id="PTHR43244">
    <property type="match status" value="1"/>
</dbReference>
<dbReference type="InterPro" id="IPR019945">
    <property type="entry name" value="F420_G6P_DH-rel"/>
</dbReference>
<dbReference type="PANTHER" id="PTHR43244:SF1">
    <property type="entry name" value="5,10-METHYLENETETRAHYDROMETHANOPTERIN REDUCTASE"/>
    <property type="match status" value="1"/>
</dbReference>
<dbReference type="NCBIfam" id="TIGR03557">
    <property type="entry name" value="F420_G6P_family"/>
    <property type="match status" value="1"/>
</dbReference>
<dbReference type="EC" id="1.-.-.-" evidence="3"/>
<name>A0ABU8RL93_9ACTN</name>
<dbReference type="RefSeq" id="WP_339575107.1">
    <property type="nucleotide sequence ID" value="NZ_JBBIAA010000010.1"/>
</dbReference>